<accession>A0ABW7C6T5</accession>
<dbReference type="Proteomes" id="UP001604335">
    <property type="component" value="Unassembled WGS sequence"/>
</dbReference>
<reference evidence="2" key="1">
    <citation type="journal article" date="2024" name="Algal Res.">
        <title>Biochemical, toxicological and genomic investigation of a high-biomass producing Limnothrix strain isolated from Italian shallow drinking water reservoir.</title>
        <authorList>
            <person name="Simonazzi M."/>
            <person name="Shishido T.K."/>
            <person name="Delbaje E."/>
            <person name="Wahlsten M."/>
            <person name="Fewer D.P."/>
            <person name="Sivonen K."/>
            <person name="Pezzolesi L."/>
            <person name="Pistocchi R."/>
        </authorList>
    </citation>
    <scope>NUCLEOTIDE SEQUENCE [LARGE SCALE GENOMIC DNA]</scope>
    <source>
        <strain evidence="2">LRLZ20PSL1</strain>
    </source>
</reference>
<comment type="caution">
    <text evidence="1">The sequence shown here is derived from an EMBL/GenBank/DDBJ whole genome shotgun (WGS) entry which is preliminary data.</text>
</comment>
<protein>
    <submittedName>
        <fullName evidence="1">Uncharacterized protein</fullName>
    </submittedName>
</protein>
<name>A0ABW7C6T5_9CYAN</name>
<dbReference type="RefSeq" id="WP_099532295.1">
    <property type="nucleotide sequence ID" value="NZ_JAZAQF010000023.1"/>
</dbReference>
<sequence>MDVQVLKDQVRSIAAKRDYLLSLLDRADLGPIRIDVNQALEELDDLIAEYEEAFPGEAIPQV</sequence>
<organism evidence="1 2">
    <name type="scientific">Limnothrix redekei LRLZ20PSL1</name>
    <dbReference type="NCBI Taxonomy" id="3112953"/>
    <lineage>
        <taxon>Bacteria</taxon>
        <taxon>Bacillati</taxon>
        <taxon>Cyanobacteriota</taxon>
        <taxon>Cyanophyceae</taxon>
        <taxon>Pseudanabaenales</taxon>
        <taxon>Pseudanabaenaceae</taxon>
        <taxon>Limnothrix</taxon>
    </lineage>
</organism>
<keyword evidence="2" id="KW-1185">Reference proteome</keyword>
<proteinExistence type="predicted"/>
<dbReference type="EMBL" id="JAZAQF010000023">
    <property type="protein sequence ID" value="MFG3816881.1"/>
    <property type="molecule type" value="Genomic_DNA"/>
</dbReference>
<gene>
    <name evidence="1" type="ORF">VPK24_04460</name>
</gene>
<evidence type="ECO:0000313" key="2">
    <source>
        <dbReference type="Proteomes" id="UP001604335"/>
    </source>
</evidence>
<evidence type="ECO:0000313" key="1">
    <source>
        <dbReference type="EMBL" id="MFG3816881.1"/>
    </source>
</evidence>